<name>A0A396IA94_MEDTR</name>
<keyword evidence="1" id="KW-0472">Membrane</keyword>
<reference evidence="3" key="1">
    <citation type="journal article" date="2018" name="Nat. Plants">
        <title>Whole-genome landscape of Medicago truncatula symbiotic genes.</title>
        <authorList>
            <person name="Pecrix Y."/>
            <person name="Staton S.E."/>
            <person name="Sallet E."/>
            <person name="Lelandais-Briere C."/>
            <person name="Moreau S."/>
            <person name="Carrere S."/>
            <person name="Blein T."/>
            <person name="Jardinaud M.F."/>
            <person name="Latrasse D."/>
            <person name="Zouine M."/>
            <person name="Zahm M."/>
            <person name="Kreplak J."/>
            <person name="Mayjonade B."/>
            <person name="Satge C."/>
            <person name="Perez M."/>
            <person name="Cauet S."/>
            <person name="Marande W."/>
            <person name="Chantry-Darmon C."/>
            <person name="Lopez-Roques C."/>
            <person name="Bouchez O."/>
            <person name="Berard A."/>
            <person name="Debelle F."/>
            <person name="Munos S."/>
            <person name="Bendahmane A."/>
            <person name="Berges H."/>
            <person name="Niebel A."/>
            <person name="Buitink J."/>
            <person name="Frugier F."/>
            <person name="Benhamed M."/>
            <person name="Crespi M."/>
            <person name="Gouzy J."/>
            <person name="Gamas P."/>
        </authorList>
    </citation>
    <scope>NUCLEOTIDE SEQUENCE [LARGE SCALE GENOMIC DNA]</scope>
    <source>
        <strain evidence="3">cv. Jemalong A17</strain>
    </source>
</reference>
<evidence type="ECO:0000313" key="2">
    <source>
        <dbReference type="EMBL" id="RHN59777.1"/>
    </source>
</evidence>
<dbReference type="EMBL" id="PSQE01000004">
    <property type="protein sequence ID" value="RHN59777.1"/>
    <property type="molecule type" value="Genomic_DNA"/>
</dbReference>
<proteinExistence type="predicted"/>
<evidence type="ECO:0008006" key="4">
    <source>
        <dbReference type="Google" id="ProtNLM"/>
    </source>
</evidence>
<keyword evidence="1" id="KW-1133">Transmembrane helix</keyword>
<dbReference type="Gramene" id="rna21925">
    <property type="protein sequence ID" value="RHN59777.1"/>
    <property type="gene ID" value="gene21925"/>
</dbReference>
<dbReference type="AlphaFoldDB" id="A0A396IA94"/>
<feature type="transmembrane region" description="Helical" evidence="1">
    <location>
        <begin position="23"/>
        <end position="50"/>
    </location>
</feature>
<dbReference type="Proteomes" id="UP000265566">
    <property type="component" value="Chromosome 4"/>
</dbReference>
<sequence>MANLLRLEGHTTVISCNSGHRSYFFLIISPPIKSMSAFLQMAAFGSLYVMKSKHMLHCSRTKPGHWFLYLLTELLFAANGYSTPKRIIMVQLISIRLA</sequence>
<evidence type="ECO:0000313" key="3">
    <source>
        <dbReference type="Proteomes" id="UP000265566"/>
    </source>
</evidence>
<gene>
    <name evidence="2" type="ORF">MtrunA17_Chr4g0017911</name>
</gene>
<evidence type="ECO:0000256" key="1">
    <source>
        <dbReference type="SAM" id="Phobius"/>
    </source>
</evidence>
<accession>A0A396IA94</accession>
<keyword evidence="1" id="KW-0812">Transmembrane</keyword>
<protein>
    <recommendedName>
        <fullName evidence="4">Transmembrane protein</fullName>
    </recommendedName>
</protein>
<comment type="caution">
    <text evidence="2">The sequence shown here is derived from an EMBL/GenBank/DDBJ whole genome shotgun (WGS) entry which is preliminary data.</text>
</comment>
<organism evidence="2 3">
    <name type="scientific">Medicago truncatula</name>
    <name type="common">Barrel medic</name>
    <name type="synonym">Medicago tribuloides</name>
    <dbReference type="NCBI Taxonomy" id="3880"/>
    <lineage>
        <taxon>Eukaryota</taxon>
        <taxon>Viridiplantae</taxon>
        <taxon>Streptophyta</taxon>
        <taxon>Embryophyta</taxon>
        <taxon>Tracheophyta</taxon>
        <taxon>Spermatophyta</taxon>
        <taxon>Magnoliopsida</taxon>
        <taxon>eudicotyledons</taxon>
        <taxon>Gunneridae</taxon>
        <taxon>Pentapetalae</taxon>
        <taxon>rosids</taxon>
        <taxon>fabids</taxon>
        <taxon>Fabales</taxon>
        <taxon>Fabaceae</taxon>
        <taxon>Papilionoideae</taxon>
        <taxon>50 kb inversion clade</taxon>
        <taxon>NPAAA clade</taxon>
        <taxon>Hologalegina</taxon>
        <taxon>IRL clade</taxon>
        <taxon>Trifolieae</taxon>
        <taxon>Medicago</taxon>
    </lineage>
</organism>